<evidence type="ECO:0000256" key="2">
    <source>
        <dbReference type="ARBA" id="ARBA00022676"/>
    </source>
</evidence>
<dbReference type="AlphaFoldDB" id="A0A2A2TKD7"/>
<dbReference type="SUPFAM" id="SSF53756">
    <property type="entry name" value="UDP-Glycosyltransferase/glycogen phosphorylase"/>
    <property type="match status" value="1"/>
</dbReference>
<dbReference type="PANTHER" id="PTHR44835:SF1">
    <property type="entry name" value="PROTEIN O-GLCNAC TRANSFERASE"/>
    <property type="match status" value="1"/>
</dbReference>
<name>A0A2A2TKD7_9CYAN</name>
<dbReference type="PANTHER" id="PTHR44835">
    <property type="entry name" value="UDP-N-ACETYLGLUCOSAMINE--PEPTIDE N-ACETYLGLUCOSAMINYLTRANSFERASE SPINDLY-RELATED"/>
    <property type="match status" value="1"/>
</dbReference>
<dbReference type="RefSeq" id="WP_095721532.1">
    <property type="nucleotide sequence ID" value="NZ_NTFS01000082.1"/>
</dbReference>
<dbReference type="EMBL" id="NTFS01000082">
    <property type="protein sequence ID" value="PAX56964.1"/>
    <property type="molecule type" value="Genomic_DNA"/>
</dbReference>
<evidence type="ECO:0000259" key="6">
    <source>
        <dbReference type="Pfam" id="PF13844"/>
    </source>
</evidence>
<accession>A0A2A2TKD7</accession>
<evidence type="ECO:0000256" key="1">
    <source>
        <dbReference type="ARBA" id="ARBA00004922"/>
    </source>
</evidence>
<reference evidence="7 8" key="1">
    <citation type="submission" date="2017-08" db="EMBL/GenBank/DDBJ databases">
        <title>Draft genome sequence of filamentous cyanobacterium Calothrix elsteri CCALA 953.</title>
        <authorList>
            <person name="Gagunashvili A.N."/>
            <person name="Elster J."/>
            <person name="Andresson O.S."/>
        </authorList>
    </citation>
    <scope>NUCLEOTIDE SEQUENCE [LARGE SCALE GENOMIC DNA]</scope>
    <source>
        <strain evidence="7 8">CCALA 953</strain>
    </source>
</reference>
<organism evidence="7 8">
    <name type="scientific">Brunnivagina elsteri CCALA 953</name>
    <dbReference type="NCBI Taxonomy" id="987040"/>
    <lineage>
        <taxon>Bacteria</taxon>
        <taxon>Bacillati</taxon>
        <taxon>Cyanobacteriota</taxon>
        <taxon>Cyanophyceae</taxon>
        <taxon>Nostocales</taxon>
        <taxon>Calotrichaceae</taxon>
        <taxon>Brunnivagina</taxon>
    </lineage>
</organism>
<feature type="domain" description="O-GlcNAc transferase C-terminal" evidence="6">
    <location>
        <begin position="535"/>
        <end position="723"/>
    </location>
</feature>
<dbReference type="OrthoDB" id="146908at2"/>
<dbReference type="GO" id="GO:0016757">
    <property type="term" value="F:glycosyltransferase activity"/>
    <property type="evidence" value="ECO:0007669"/>
    <property type="project" value="UniProtKB-KW"/>
</dbReference>
<dbReference type="Proteomes" id="UP000218238">
    <property type="component" value="Unassembled WGS sequence"/>
</dbReference>
<feature type="domain" description="O-GlcNAc transferase C-terminal" evidence="6">
    <location>
        <begin position="355"/>
        <end position="525"/>
    </location>
</feature>
<dbReference type="Gene3D" id="1.25.40.10">
    <property type="entry name" value="Tetratricopeptide repeat domain"/>
    <property type="match status" value="1"/>
</dbReference>
<evidence type="ECO:0000313" key="8">
    <source>
        <dbReference type="Proteomes" id="UP000218238"/>
    </source>
</evidence>
<keyword evidence="4" id="KW-0677">Repeat</keyword>
<dbReference type="SUPFAM" id="SSF48452">
    <property type="entry name" value="TPR-like"/>
    <property type="match status" value="1"/>
</dbReference>
<proteinExistence type="predicted"/>
<gene>
    <name evidence="7" type="ORF">CK510_09865</name>
</gene>
<sequence length="737" mass="85083">MNTTNDNLQEKADYYFNQGLYYDAISLYEKAILEQPEVTSNYCFLGLALLLNGKEEEAQITWMLPISELDENEINVYVEKLVNILQTEVEKRTLIEEYHLAWAIRQHIREIKPNDINNLLHICYFADKVDNFIGDELTKLNIIEYIQSSIESDLDEALLLQVLEKLLKKEPLHPISLDFANTCSKIVKDISNYFYIMLSAAMEVGYTYKDPKTAAKLLEIYLTLEPENLEFLRHLSSFYQDASEYSKGIEIAKKCQFLSKDLGEKIAAAHLFLRGSLKSGGYSKEVSLACSDLEELLKQLIKEQPQHLDDVMTLRLMTPAFSIPHIKDTPEDFRNIQNQVATFFQKNIQSLSQEKVIKYENNLKIIKSAAKKEKKLKIGYLSYCFKQHSVGWLARWLFQHHNREKFEINTYIANYMLGQDALQEWYANNCTKAVKLGMSALEIADAINEDEIDILVDLDSITLDISCAVMAVKPAPIQVTWLGWDASGIPAIDYYIADPYVLPDSAQNYYSEKIWRLPNTYIAVDGFEVGIPTLRRDDLNIPSDAVVYLSAQRGYKRHPETTRWQMKIIKEVPNSYFLIKGSADEEVIKQFFYQIAEEEGVSIERLRFLPNVAAELTHRANLSIADVVLDTYPYNGATTTLETLWMGIPIVTRVGEQFVARNSYTMMMNAGIEEGIAWTNEEYIEWGIRFGKDAKLRQKVAWKLHKSRQTAPLWNGKQFTLEMEKAYQQMWEIYRQS</sequence>
<dbReference type="InterPro" id="IPR051939">
    <property type="entry name" value="Glycosyltr_41/O-GlcNAc_trsf"/>
</dbReference>
<keyword evidence="8" id="KW-1185">Reference proteome</keyword>
<comment type="caution">
    <text evidence="7">The sequence shown here is derived from an EMBL/GenBank/DDBJ whole genome shotgun (WGS) entry which is preliminary data.</text>
</comment>
<evidence type="ECO:0000256" key="3">
    <source>
        <dbReference type="ARBA" id="ARBA00022679"/>
    </source>
</evidence>
<keyword evidence="5" id="KW-0802">TPR repeat</keyword>
<comment type="pathway">
    <text evidence="1">Protein modification; protein glycosylation.</text>
</comment>
<evidence type="ECO:0000256" key="4">
    <source>
        <dbReference type="ARBA" id="ARBA00022737"/>
    </source>
</evidence>
<dbReference type="Pfam" id="PF13844">
    <property type="entry name" value="Glyco_transf_41"/>
    <property type="match status" value="2"/>
</dbReference>
<protein>
    <submittedName>
        <fullName evidence="7">O-linked N-acetylglucosamine transferase, SPINDLY family protein</fullName>
    </submittedName>
</protein>
<evidence type="ECO:0000256" key="5">
    <source>
        <dbReference type="ARBA" id="ARBA00022803"/>
    </source>
</evidence>
<dbReference type="InterPro" id="IPR029489">
    <property type="entry name" value="OGT/SEC/SPY_C"/>
</dbReference>
<dbReference type="Gene3D" id="3.40.50.2000">
    <property type="entry name" value="Glycogen Phosphorylase B"/>
    <property type="match status" value="1"/>
</dbReference>
<keyword evidence="3 7" id="KW-0808">Transferase</keyword>
<dbReference type="Gene3D" id="3.40.50.11380">
    <property type="match status" value="1"/>
</dbReference>
<keyword evidence="2" id="KW-0328">Glycosyltransferase</keyword>
<dbReference type="InterPro" id="IPR011990">
    <property type="entry name" value="TPR-like_helical_dom_sf"/>
</dbReference>
<evidence type="ECO:0000313" key="7">
    <source>
        <dbReference type="EMBL" id="PAX56964.1"/>
    </source>
</evidence>